<feature type="signal peptide" evidence="1">
    <location>
        <begin position="1"/>
        <end position="17"/>
    </location>
</feature>
<evidence type="ECO:0000313" key="2">
    <source>
        <dbReference type="EMBL" id="MBW47424.1"/>
    </source>
</evidence>
<feature type="chain" id="PRO_5014617249" evidence="1">
    <location>
        <begin position="18"/>
        <end position="76"/>
    </location>
</feature>
<protein>
    <submittedName>
        <fullName evidence="2">Putative secreted protein</fullName>
    </submittedName>
</protein>
<evidence type="ECO:0000256" key="1">
    <source>
        <dbReference type="SAM" id="SignalP"/>
    </source>
</evidence>
<organism evidence="2">
    <name type="scientific">Anopheles triannulatus</name>
    <dbReference type="NCBI Taxonomy" id="58253"/>
    <lineage>
        <taxon>Eukaryota</taxon>
        <taxon>Metazoa</taxon>
        <taxon>Ecdysozoa</taxon>
        <taxon>Arthropoda</taxon>
        <taxon>Hexapoda</taxon>
        <taxon>Insecta</taxon>
        <taxon>Pterygota</taxon>
        <taxon>Neoptera</taxon>
        <taxon>Endopterygota</taxon>
        <taxon>Diptera</taxon>
        <taxon>Nematocera</taxon>
        <taxon>Culicoidea</taxon>
        <taxon>Culicidae</taxon>
        <taxon>Anophelinae</taxon>
        <taxon>Anopheles</taxon>
    </lineage>
</organism>
<sequence length="76" mass="8118">MFRPMLELVGRLIVALGLRLRVLPPGDSGDLPFCRLSALLSISKASCSSSTKASRGRISLVGDLVGPCYRRGGMLK</sequence>
<dbReference type="EMBL" id="GGFK01014103">
    <property type="protein sequence ID" value="MBW47424.1"/>
    <property type="molecule type" value="Transcribed_RNA"/>
</dbReference>
<accession>A0A2M4B307</accession>
<dbReference type="AlphaFoldDB" id="A0A2M4B307"/>
<reference evidence="2" key="1">
    <citation type="submission" date="2018-01" db="EMBL/GenBank/DDBJ databases">
        <title>An insight into the sialome of Amazonian anophelines.</title>
        <authorList>
            <person name="Ribeiro J.M."/>
            <person name="Scarpassa V."/>
            <person name="Calvo E."/>
        </authorList>
    </citation>
    <scope>NUCLEOTIDE SEQUENCE</scope>
    <source>
        <tissue evidence="2">Salivary glands</tissue>
    </source>
</reference>
<keyword evidence="1" id="KW-0732">Signal</keyword>
<name>A0A2M4B307_9DIPT</name>
<proteinExistence type="predicted"/>